<proteinExistence type="predicted"/>
<comment type="caution">
    <text evidence="7">The sequence shown here is derived from an EMBL/GenBank/DDBJ whole genome shotgun (WGS) entry which is preliminary data.</text>
</comment>
<evidence type="ECO:0000256" key="1">
    <source>
        <dbReference type="ARBA" id="ARBA00004651"/>
    </source>
</evidence>
<dbReference type="GO" id="GO:0005886">
    <property type="term" value="C:plasma membrane"/>
    <property type="evidence" value="ECO:0007669"/>
    <property type="project" value="UniProtKB-SubCell"/>
</dbReference>
<evidence type="ECO:0000256" key="3">
    <source>
        <dbReference type="ARBA" id="ARBA00022692"/>
    </source>
</evidence>
<keyword evidence="2" id="KW-1003">Cell membrane</keyword>
<organism evidence="7 8">
    <name type="scientific">Anaerobacillus alkaliphilus</name>
    <dbReference type="NCBI Taxonomy" id="1548597"/>
    <lineage>
        <taxon>Bacteria</taxon>
        <taxon>Bacillati</taxon>
        <taxon>Bacillota</taxon>
        <taxon>Bacilli</taxon>
        <taxon>Bacillales</taxon>
        <taxon>Bacillaceae</taxon>
        <taxon>Anaerobacillus</taxon>
    </lineage>
</organism>
<comment type="subcellular location">
    <subcellularLocation>
        <location evidence="1">Cell membrane</location>
        <topology evidence="1">Multi-pass membrane protein</topology>
    </subcellularLocation>
</comment>
<dbReference type="Proteomes" id="UP000290649">
    <property type="component" value="Unassembled WGS sequence"/>
</dbReference>
<evidence type="ECO:0000313" key="8">
    <source>
        <dbReference type="Proteomes" id="UP000290649"/>
    </source>
</evidence>
<gene>
    <name evidence="7" type="ORF">DS745_15820</name>
</gene>
<evidence type="ECO:0000313" key="7">
    <source>
        <dbReference type="EMBL" id="RXI97828.1"/>
    </source>
</evidence>
<dbReference type="PANTHER" id="PTHR33545">
    <property type="entry name" value="UPF0750 MEMBRANE PROTEIN YITT-RELATED"/>
    <property type="match status" value="1"/>
</dbReference>
<protein>
    <submittedName>
        <fullName evidence="7">YitT family protein</fullName>
    </submittedName>
</protein>
<keyword evidence="8" id="KW-1185">Reference proteome</keyword>
<dbReference type="EMBL" id="QOUX01000046">
    <property type="protein sequence ID" value="RXI97828.1"/>
    <property type="molecule type" value="Genomic_DNA"/>
</dbReference>
<keyword evidence="5 6" id="KW-0472">Membrane</keyword>
<name>A0A4Q0VNS9_9BACI</name>
<feature type="transmembrane region" description="Helical" evidence="6">
    <location>
        <begin position="139"/>
        <end position="157"/>
    </location>
</feature>
<reference evidence="7 8" key="1">
    <citation type="journal article" date="2019" name="Int. J. Syst. Evol. Microbiol.">
        <title>Anaerobacillus alkaliphilus sp. nov., a novel alkaliphilic and moderately halophilic bacterium.</title>
        <authorList>
            <person name="Borsodi A.K."/>
            <person name="Aszalos J.M."/>
            <person name="Bihari P."/>
            <person name="Nagy I."/>
            <person name="Schumann P."/>
            <person name="Sproer C."/>
            <person name="Kovacs A.L."/>
            <person name="Boka K."/>
            <person name="Dobosy P."/>
            <person name="Ovari M."/>
            <person name="Szili-Kovacs T."/>
            <person name="Toth E."/>
        </authorList>
    </citation>
    <scope>NUCLEOTIDE SEQUENCE [LARGE SCALE GENOMIC DNA]</scope>
    <source>
        <strain evidence="7 8">B16-10</strain>
    </source>
</reference>
<evidence type="ECO:0000256" key="2">
    <source>
        <dbReference type="ARBA" id="ARBA00022475"/>
    </source>
</evidence>
<keyword evidence="3 6" id="KW-0812">Transmembrane</keyword>
<accession>A0A4Q0VNS9</accession>
<dbReference type="RefSeq" id="WP_129079192.1">
    <property type="nucleotide sequence ID" value="NZ_QOUX01000046.1"/>
</dbReference>
<evidence type="ECO:0000256" key="4">
    <source>
        <dbReference type="ARBA" id="ARBA00022989"/>
    </source>
</evidence>
<evidence type="ECO:0000256" key="5">
    <source>
        <dbReference type="ARBA" id="ARBA00023136"/>
    </source>
</evidence>
<keyword evidence="4 6" id="KW-1133">Transmembrane helix</keyword>
<evidence type="ECO:0000256" key="6">
    <source>
        <dbReference type="SAM" id="Phobius"/>
    </source>
</evidence>
<feature type="transmembrane region" description="Helical" evidence="6">
    <location>
        <begin position="99"/>
        <end position="118"/>
    </location>
</feature>
<sequence>MGKKFILVLFGLFLTALGIKLLTINMLTFGGTAGIATILTYIIPLSWGALFFIVNLPFFLISFQQLGRWFTLSSFMSIIGISIMRDSLDLLVPSIQMDPIVAAIIAGIFIGIGVSFVLNNGSSLGGIHILALYLDKRFGINRGLCILIGDSLIIIAAAFLVGWHSAIVSIISIVIASYIIGRYKSIETTRVVTEDTSVLQDAANS</sequence>
<dbReference type="PANTHER" id="PTHR33545:SF5">
    <property type="entry name" value="UPF0750 MEMBRANE PROTEIN YITT"/>
    <property type="match status" value="1"/>
</dbReference>
<feature type="transmembrane region" description="Helical" evidence="6">
    <location>
        <begin position="66"/>
        <end position="84"/>
    </location>
</feature>
<dbReference type="AlphaFoldDB" id="A0A4Q0VNS9"/>
<feature type="transmembrane region" description="Helical" evidence="6">
    <location>
        <begin position="34"/>
        <end position="54"/>
    </location>
</feature>
<dbReference type="InterPro" id="IPR003740">
    <property type="entry name" value="YitT"/>
</dbReference>
<feature type="transmembrane region" description="Helical" evidence="6">
    <location>
        <begin position="163"/>
        <end position="181"/>
    </location>
</feature>
<dbReference type="OrthoDB" id="1523490at2"/>
<dbReference type="Pfam" id="PF02588">
    <property type="entry name" value="YitT_membrane"/>
    <property type="match status" value="1"/>
</dbReference>
<dbReference type="InterPro" id="IPR051461">
    <property type="entry name" value="UPF0750_membrane"/>
</dbReference>